<dbReference type="Pfam" id="PF13584">
    <property type="entry name" value="BatD"/>
    <property type="match status" value="1"/>
</dbReference>
<accession>A0A545T2W7</accession>
<reference evidence="1 2" key="1">
    <citation type="submission" date="2019-06" db="EMBL/GenBank/DDBJ databases">
        <title>Draft genome of Aliikangiella marina GYP-15.</title>
        <authorList>
            <person name="Wang G."/>
        </authorList>
    </citation>
    <scope>NUCLEOTIDE SEQUENCE [LARGE SCALE GENOMIC DNA]</scope>
    <source>
        <strain evidence="1 2">GYP-15</strain>
    </source>
</reference>
<proteinExistence type="predicted"/>
<dbReference type="PANTHER" id="PTHR40940">
    <property type="entry name" value="PROTEIN BATD-RELATED"/>
    <property type="match status" value="1"/>
</dbReference>
<dbReference type="Proteomes" id="UP000317839">
    <property type="component" value="Unassembled WGS sequence"/>
</dbReference>
<protein>
    <submittedName>
        <fullName evidence="1">Protein BatD</fullName>
    </submittedName>
</protein>
<keyword evidence="2" id="KW-1185">Reference proteome</keyword>
<dbReference type="EMBL" id="VIKR01000006">
    <property type="protein sequence ID" value="TQV71549.1"/>
    <property type="molecule type" value="Genomic_DNA"/>
</dbReference>
<sequence length="562" mass="62643">MSHFKQLIWLSIFVLLVSPCMLQAKVTATIDRTDIGAGETFVLNIRVEEDTAEQPDLSLIPQEFTIVSQSQYHHSQFINGKRATVQGWQIKLKTLKSGELTIPSITVGKFATQPIKLNIRDSSDQLNLNGESKVIFLEAEVDTNEAYVQQQVIFTVKLYRAVNTHYASLSEPQADNAIVEKLGDDTQFEKYINNRRYHVTQRRYALFPQQSGETEISAVNFTADVTDNSRRNRSSFLSATRPISITTKPINLSVKPKPTNVSEPWLPATDVVLTDKWSPNTQELKVGEPVTWTILLNVQGLSESQLPEIEIPRVAGLQWYYDSPQKERQINDDGVVGQRIEKLAVIPSKEGIVTIPEVKLSWWDTKSDSEKTAVLSARTFKVLPAASTTQTAGISPLPQIESLTSSNDPALQSQLQKWQLAAAALLALWLVTLFAYWRKPVSSKPAQKNQLASPPPQKANDVFKLLLTAAKQGNNAKIEQLLIEWVNLNGFTQYHSIGSLAKVIDDSSLKAKLEHLESMRYSATNSATNISLVKSDFEHILSALSVQQNNAASQAIPPLYPR</sequence>
<evidence type="ECO:0000313" key="1">
    <source>
        <dbReference type="EMBL" id="TQV71549.1"/>
    </source>
</evidence>
<dbReference type="PANTHER" id="PTHR40940:SF1">
    <property type="entry name" value="PROTEIN BATD"/>
    <property type="match status" value="1"/>
</dbReference>
<evidence type="ECO:0000313" key="2">
    <source>
        <dbReference type="Proteomes" id="UP000317839"/>
    </source>
</evidence>
<comment type="caution">
    <text evidence="1">The sequence shown here is derived from an EMBL/GenBank/DDBJ whole genome shotgun (WGS) entry which is preliminary data.</text>
</comment>
<organism evidence="1 2">
    <name type="scientific">Aliikangiella marina</name>
    <dbReference type="NCBI Taxonomy" id="1712262"/>
    <lineage>
        <taxon>Bacteria</taxon>
        <taxon>Pseudomonadati</taxon>
        <taxon>Pseudomonadota</taxon>
        <taxon>Gammaproteobacteria</taxon>
        <taxon>Oceanospirillales</taxon>
        <taxon>Pleioneaceae</taxon>
        <taxon>Aliikangiella</taxon>
    </lineage>
</organism>
<dbReference type="AlphaFoldDB" id="A0A545T2W7"/>
<dbReference type="RefSeq" id="WP_142943948.1">
    <property type="nucleotide sequence ID" value="NZ_VIKR01000006.1"/>
</dbReference>
<dbReference type="InterPro" id="IPR025738">
    <property type="entry name" value="BatD"/>
</dbReference>
<dbReference type="OrthoDB" id="5293418at2"/>
<name>A0A545T2W7_9GAMM</name>
<gene>
    <name evidence="1" type="ORF">FLL45_20585</name>
</gene>